<feature type="transmembrane region" description="Helical" evidence="8">
    <location>
        <begin position="86"/>
        <end position="102"/>
    </location>
</feature>
<feature type="transmembrane region" description="Helical" evidence="8">
    <location>
        <begin position="299"/>
        <end position="316"/>
    </location>
</feature>
<evidence type="ECO:0000256" key="3">
    <source>
        <dbReference type="ARBA" id="ARBA00022676"/>
    </source>
</evidence>
<dbReference type="EC" id="2.4.-.-" evidence="9"/>
<organism evidence="9 10">
    <name type="scientific">Drouetiella hepatica Uher 2000/2452</name>
    <dbReference type="NCBI Taxonomy" id="904376"/>
    <lineage>
        <taxon>Bacteria</taxon>
        <taxon>Bacillati</taxon>
        <taxon>Cyanobacteriota</taxon>
        <taxon>Cyanophyceae</taxon>
        <taxon>Oculatellales</taxon>
        <taxon>Oculatellaceae</taxon>
        <taxon>Drouetiella</taxon>
    </lineage>
</organism>
<protein>
    <submittedName>
        <fullName evidence="9">Glycosyltransferase family 39 protein</fullName>
        <ecNumber evidence="9">2.4.-.-</ecNumber>
    </submittedName>
</protein>
<keyword evidence="3 9" id="KW-0328">Glycosyltransferase</keyword>
<evidence type="ECO:0000256" key="1">
    <source>
        <dbReference type="ARBA" id="ARBA00004651"/>
    </source>
</evidence>
<sequence length="493" mass="55667">MAASLNIWVDEAYSLNTSSKDIGYAITQAIYFEEQSPPYFVLLTLWRNVNESIFFARLLSIICIALTIYLSALISKRFFEELNPNWLAAIVAFSPYTIAAAVEIRLYALSTLFAALLLILFFDGYLSDQHRPLARKLYVAIAIISIYTHYFLAFLLIANGFVLLGLKRTRALRCYLLDMVIAGALFLPMAIIVIQQMGVLSDNPIEGERSAPLIDALKGSFSGLLRYIVPATLTESSLSFWRVTRLVIFAGLIASIVKNYRSINKNHLAVWLLAIALFSLYFCVFFATDTISFRHTSIQFFPTLLVLFSALSLVKYASRKRALPIFCSTLIFLYLISLGAQYSPLAKGGDYIRVAEYLMAHEQPNQPILVFNPEDAMTLEHYYKGVNRLMALPKPEDFKAFSWRDLVLQNQQDVLAALSRTPGDYRSIWLVTTEETDPNGSSSPDSTYYAPSRQVLDDFVAQYYSVENSQNFFGSNVKSLSQKRNFPSLLQGE</sequence>
<dbReference type="EMBL" id="JAHHHD010000027">
    <property type="protein sequence ID" value="MBW4660905.1"/>
    <property type="molecule type" value="Genomic_DNA"/>
</dbReference>
<evidence type="ECO:0000256" key="2">
    <source>
        <dbReference type="ARBA" id="ARBA00022475"/>
    </source>
</evidence>
<comment type="caution">
    <text evidence="9">The sequence shown here is derived from an EMBL/GenBank/DDBJ whole genome shotgun (WGS) entry which is preliminary data.</text>
</comment>
<feature type="transmembrane region" description="Helical" evidence="8">
    <location>
        <begin position="175"/>
        <end position="194"/>
    </location>
</feature>
<keyword evidence="7 8" id="KW-0472">Membrane</keyword>
<feature type="transmembrane region" description="Helical" evidence="8">
    <location>
        <begin position="138"/>
        <end position="163"/>
    </location>
</feature>
<feature type="transmembrane region" description="Helical" evidence="8">
    <location>
        <begin position="54"/>
        <end position="74"/>
    </location>
</feature>
<dbReference type="GO" id="GO:0016763">
    <property type="term" value="F:pentosyltransferase activity"/>
    <property type="evidence" value="ECO:0007669"/>
    <property type="project" value="TreeGrafter"/>
</dbReference>
<feature type="transmembrane region" description="Helical" evidence="8">
    <location>
        <begin position="239"/>
        <end position="257"/>
    </location>
</feature>
<reference evidence="9" key="2">
    <citation type="journal article" date="2022" name="Microbiol. Resour. Announc.">
        <title>Metagenome Sequencing to Explore Phylogenomics of Terrestrial Cyanobacteria.</title>
        <authorList>
            <person name="Ward R.D."/>
            <person name="Stajich J.E."/>
            <person name="Johansen J.R."/>
            <person name="Huntemann M."/>
            <person name="Clum A."/>
            <person name="Foster B."/>
            <person name="Foster B."/>
            <person name="Roux S."/>
            <person name="Palaniappan K."/>
            <person name="Varghese N."/>
            <person name="Mukherjee S."/>
            <person name="Reddy T.B.K."/>
            <person name="Daum C."/>
            <person name="Copeland A."/>
            <person name="Chen I.A."/>
            <person name="Ivanova N.N."/>
            <person name="Kyrpides N.C."/>
            <person name="Shapiro N."/>
            <person name="Eloe-Fadrosh E.A."/>
            <person name="Pietrasiak N."/>
        </authorList>
    </citation>
    <scope>NUCLEOTIDE SEQUENCE</scope>
    <source>
        <strain evidence="9">UHER 2000/2452</strain>
    </source>
</reference>
<dbReference type="Proteomes" id="UP000757435">
    <property type="component" value="Unassembled WGS sequence"/>
</dbReference>
<evidence type="ECO:0000256" key="5">
    <source>
        <dbReference type="ARBA" id="ARBA00022692"/>
    </source>
</evidence>
<feature type="transmembrane region" description="Helical" evidence="8">
    <location>
        <begin position="323"/>
        <end position="342"/>
    </location>
</feature>
<accession>A0A951UP38</accession>
<proteinExistence type="predicted"/>
<evidence type="ECO:0000256" key="4">
    <source>
        <dbReference type="ARBA" id="ARBA00022679"/>
    </source>
</evidence>
<name>A0A951UP38_9CYAN</name>
<dbReference type="PANTHER" id="PTHR33908:SF11">
    <property type="entry name" value="MEMBRANE PROTEIN"/>
    <property type="match status" value="1"/>
</dbReference>
<feature type="transmembrane region" description="Helical" evidence="8">
    <location>
        <begin position="269"/>
        <end position="287"/>
    </location>
</feature>
<keyword evidence="4 9" id="KW-0808">Transferase</keyword>
<evidence type="ECO:0000256" key="7">
    <source>
        <dbReference type="ARBA" id="ARBA00023136"/>
    </source>
</evidence>
<dbReference type="GO" id="GO:0009103">
    <property type="term" value="P:lipopolysaccharide biosynthetic process"/>
    <property type="evidence" value="ECO:0007669"/>
    <property type="project" value="UniProtKB-ARBA"/>
</dbReference>
<dbReference type="InterPro" id="IPR050297">
    <property type="entry name" value="LipidA_mod_glycosyltrf_83"/>
</dbReference>
<evidence type="ECO:0000256" key="8">
    <source>
        <dbReference type="SAM" id="Phobius"/>
    </source>
</evidence>
<dbReference type="GO" id="GO:0005886">
    <property type="term" value="C:plasma membrane"/>
    <property type="evidence" value="ECO:0007669"/>
    <property type="project" value="UniProtKB-SubCell"/>
</dbReference>
<evidence type="ECO:0000313" key="10">
    <source>
        <dbReference type="Proteomes" id="UP000757435"/>
    </source>
</evidence>
<dbReference type="AlphaFoldDB" id="A0A951UP38"/>
<evidence type="ECO:0000256" key="6">
    <source>
        <dbReference type="ARBA" id="ARBA00022989"/>
    </source>
</evidence>
<gene>
    <name evidence="9" type="ORF">KME15_19700</name>
</gene>
<reference evidence="9" key="1">
    <citation type="submission" date="2021-05" db="EMBL/GenBank/DDBJ databases">
        <authorList>
            <person name="Pietrasiak N."/>
            <person name="Ward R."/>
            <person name="Stajich J.E."/>
            <person name="Kurbessoian T."/>
        </authorList>
    </citation>
    <scope>NUCLEOTIDE SEQUENCE</scope>
    <source>
        <strain evidence="9">UHER 2000/2452</strain>
    </source>
</reference>
<dbReference type="PANTHER" id="PTHR33908">
    <property type="entry name" value="MANNOSYLTRANSFERASE YKCB-RELATED"/>
    <property type="match status" value="1"/>
</dbReference>
<keyword evidence="5 8" id="KW-0812">Transmembrane</keyword>
<comment type="subcellular location">
    <subcellularLocation>
        <location evidence="1">Cell membrane</location>
        <topology evidence="1">Multi-pass membrane protein</topology>
    </subcellularLocation>
</comment>
<keyword evidence="6 8" id="KW-1133">Transmembrane helix</keyword>
<feature type="transmembrane region" description="Helical" evidence="8">
    <location>
        <begin position="107"/>
        <end position="126"/>
    </location>
</feature>
<evidence type="ECO:0000313" key="9">
    <source>
        <dbReference type="EMBL" id="MBW4660905.1"/>
    </source>
</evidence>
<keyword evidence="2" id="KW-1003">Cell membrane</keyword>